<organism evidence="3 4">
    <name type="scientific">Mycoplasmopsis mustelae</name>
    <dbReference type="NCBI Taxonomy" id="171289"/>
    <lineage>
        <taxon>Bacteria</taxon>
        <taxon>Bacillati</taxon>
        <taxon>Mycoplasmatota</taxon>
        <taxon>Mycoplasmoidales</taxon>
        <taxon>Metamycoplasmataceae</taxon>
        <taxon>Mycoplasmopsis</taxon>
    </lineage>
</organism>
<keyword evidence="4" id="KW-1185">Reference proteome</keyword>
<gene>
    <name evidence="3" type="ORF">BCF59_0661</name>
</gene>
<dbReference type="GO" id="GO:0006355">
    <property type="term" value="P:regulation of DNA-templated transcription"/>
    <property type="evidence" value="ECO:0007669"/>
    <property type="project" value="InterPro"/>
</dbReference>
<protein>
    <submittedName>
        <fullName evidence="3">N utilization substance protein B</fullName>
    </submittedName>
</protein>
<dbReference type="Proteomes" id="UP000295757">
    <property type="component" value="Unassembled WGS sequence"/>
</dbReference>
<keyword evidence="1" id="KW-0694">RNA-binding</keyword>
<dbReference type="GO" id="GO:0003723">
    <property type="term" value="F:RNA binding"/>
    <property type="evidence" value="ECO:0007669"/>
    <property type="project" value="UniProtKB-KW"/>
</dbReference>
<proteinExistence type="predicted"/>
<dbReference type="EMBL" id="SOCN01000004">
    <property type="protein sequence ID" value="TDV23038.1"/>
    <property type="molecule type" value="Genomic_DNA"/>
</dbReference>
<dbReference type="AlphaFoldDB" id="A0A4R7UE09"/>
<sequence>MQKKNILSRRNNRLKNIAVIYKRELLEIDYDIVELTKEFNLNQEQIEHLLIVIKWDKFNKTILSKLLNENWSLDRLSPLIKAIILNACVEFWNIEPKIVINEAIEITKDYFGKPNELISGKSNDENLYQFVNGVLENFYKLLIKFESESKNVK</sequence>
<evidence type="ECO:0000313" key="4">
    <source>
        <dbReference type="Proteomes" id="UP000295757"/>
    </source>
</evidence>
<evidence type="ECO:0000256" key="1">
    <source>
        <dbReference type="ARBA" id="ARBA00022884"/>
    </source>
</evidence>
<dbReference type="Pfam" id="PF01029">
    <property type="entry name" value="NusB"/>
    <property type="match status" value="1"/>
</dbReference>
<reference evidence="3 4" key="1">
    <citation type="submission" date="2019-03" db="EMBL/GenBank/DDBJ databases">
        <title>Genomic Encyclopedia of Archaeal and Bacterial Type Strains, Phase II (KMG-II): from individual species to whole genera.</title>
        <authorList>
            <person name="Goeker M."/>
        </authorList>
    </citation>
    <scope>NUCLEOTIDE SEQUENCE [LARGE SCALE GENOMIC DNA]</scope>
    <source>
        <strain evidence="3 4">ATCC 35214</strain>
    </source>
</reference>
<dbReference type="SUPFAM" id="SSF48013">
    <property type="entry name" value="NusB-like"/>
    <property type="match status" value="1"/>
</dbReference>
<name>A0A4R7UE09_9BACT</name>
<evidence type="ECO:0000259" key="2">
    <source>
        <dbReference type="Pfam" id="PF01029"/>
    </source>
</evidence>
<dbReference type="RefSeq" id="WP_134111184.1">
    <property type="nucleotide sequence ID" value="NZ_SOCN01000004.1"/>
</dbReference>
<comment type="caution">
    <text evidence="3">The sequence shown here is derived from an EMBL/GenBank/DDBJ whole genome shotgun (WGS) entry which is preliminary data.</text>
</comment>
<dbReference type="InterPro" id="IPR006027">
    <property type="entry name" value="NusB_RsmB_TIM44"/>
</dbReference>
<accession>A0A4R7UE09</accession>
<dbReference type="OrthoDB" id="389272at2"/>
<feature type="domain" description="NusB/RsmB/TIM44" evidence="2">
    <location>
        <begin position="52"/>
        <end position="140"/>
    </location>
</feature>
<dbReference type="InterPro" id="IPR035926">
    <property type="entry name" value="NusB-like_sf"/>
</dbReference>
<evidence type="ECO:0000313" key="3">
    <source>
        <dbReference type="EMBL" id="TDV23038.1"/>
    </source>
</evidence>
<dbReference type="Gene3D" id="1.10.940.10">
    <property type="entry name" value="NusB-like"/>
    <property type="match status" value="1"/>
</dbReference>